<protein>
    <submittedName>
        <fullName evidence="2">DUF2933 domain-containing protein</fullName>
    </submittedName>
</protein>
<name>A0ABV9KKS3_9RHOB</name>
<evidence type="ECO:0000256" key="1">
    <source>
        <dbReference type="SAM" id="Phobius"/>
    </source>
</evidence>
<reference evidence="3" key="1">
    <citation type="journal article" date="2019" name="Int. J. Syst. Evol. Microbiol.">
        <title>The Global Catalogue of Microorganisms (GCM) 10K type strain sequencing project: providing services to taxonomists for standard genome sequencing and annotation.</title>
        <authorList>
            <consortium name="The Broad Institute Genomics Platform"/>
            <consortium name="The Broad Institute Genome Sequencing Center for Infectious Disease"/>
            <person name="Wu L."/>
            <person name="Ma J."/>
        </authorList>
    </citation>
    <scope>NUCLEOTIDE SEQUENCE [LARGE SCALE GENOMIC DNA]</scope>
    <source>
        <strain evidence="3">CGMCC 4.7283</strain>
    </source>
</reference>
<evidence type="ECO:0000313" key="3">
    <source>
        <dbReference type="Proteomes" id="UP001595973"/>
    </source>
</evidence>
<comment type="caution">
    <text evidence="2">The sequence shown here is derived from an EMBL/GenBank/DDBJ whole genome shotgun (WGS) entry which is preliminary data.</text>
</comment>
<sequence length="90" mass="9980">MIPCADTQNHRLPEQGRQPSYWQTAAGRLLLLALAAGGLLLGYEYRTAILASSLFVWLPPFLCIGMHFFMHRGHGKHGSRRGGSDSDNRS</sequence>
<dbReference type="Proteomes" id="UP001595973">
    <property type="component" value="Unassembled WGS sequence"/>
</dbReference>
<evidence type="ECO:0000313" key="2">
    <source>
        <dbReference type="EMBL" id="MFC4670767.1"/>
    </source>
</evidence>
<organism evidence="2 3">
    <name type="scientific">Seohaeicola nanhaiensis</name>
    <dbReference type="NCBI Taxonomy" id="1387282"/>
    <lineage>
        <taxon>Bacteria</taxon>
        <taxon>Pseudomonadati</taxon>
        <taxon>Pseudomonadota</taxon>
        <taxon>Alphaproteobacteria</taxon>
        <taxon>Rhodobacterales</taxon>
        <taxon>Roseobacteraceae</taxon>
        <taxon>Seohaeicola</taxon>
    </lineage>
</organism>
<feature type="transmembrane region" description="Helical" evidence="1">
    <location>
        <begin position="49"/>
        <end position="70"/>
    </location>
</feature>
<proteinExistence type="predicted"/>
<keyword evidence="1" id="KW-1133">Transmembrane helix</keyword>
<keyword evidence="1" id="KW-0472">Membrane</keyword>
<keyword evidence="3" id="KW-1185">Reference proteome</keyword>
<feature type="transmembrane region" description="Helical" evidence="1">
    <location>
        <begin position="21"/>
        <end position="43"/>
    </location>
</feature>
<accession>A0ABV9KKS3</accession>
<keyword evidence="1" id="KW-0812">Transmembrane</keyword>
<dbReference type="EMBL" id="JBHSGI010000029">
    <property type="protein sequence ID" value="MFC4670767.1"/>
    <property type="molecule type" value="Genomic_DNA"/>
</dbReference>
<gene>
    <name evidence="2" type="ORF">ACFO5X_19610</name>
</gene>
<dbReference type="Pfam" id="PF11666">
    <property type="entry name" value="DUF2933"/>
    <property type="match status" value="1"/>
</dbReference>
<dbReference type="InterPro" id="IPR021682">
    <property type="entry name" value="DUF2933"/>
</dbReference>
<dbReference type="RefSeq" id="WP_380720143.1">
    <property type="nucleotide sequence ID" value="NZ_JBHSGI010000029.1"/>
</dbReference>